<dbReference type="Pfam" id="PF07980">
    <property type="entry name" value="SusD_RagB"/>
    <property type="match status" value="1"/>
</dbReference>
<reference evidence="8 9" key="1">
    <citation type="submission" date="2018-06" db="EMBL/GenBank/DDBJ databases">
        <title>Echinicola strongylocentroti sp. nov., isolated from a sea urchin Strongylocentrotus intermedius.</title>
        <authorList>
            <person name="Bae S.S."/>
        </authorList>
    </citation>
    <scope>NUCLEOTIDE SEQUENCE [LARGE SCALE GENOMIC DNA]</scope>
    <source>
        <strain evidence="8 9">MEBiC08714</strain>
    </source>
</reference>
<sequence length="613" mass="68277">MKLFNKQHITALVLLAFLGTSCDDFLDENSVSYQTTDNYYVTEQGFEDLVRSNYTKLREIHKERDLVLMGTDIFTSTSWDEAANGNQGGVLNAYDIRFTPSVGAATKLWDLLYKQIARTNTAISRQEGVQGMDPGLLAIRVAEAKFLRAMAYFYAVQQWGDIPMPLEETTTASREVVKIPAAQVYEQIIQDLEEAESILPAKDNAEYGRATKGAARFLLAKVHLTRGWNFNNSLGGTAADFESAVEYADMIIADYPLEAEYRNLFPLHAENPLEETFPPKNDKNDEIVFAVQFSDNILTNGSDDDEPSQYAIGNDYHSIFGSGAEDIPGSLGRTSDYNRHGSKGNYIVTPAAYRLFDPDIDTRYHHNFVEAMYALIDVADFVPNFDDPSTTIDIAKGDTVLYFPPWNNPASDQNKGMDVGGSKPYAVLNVDEIGINPISPYHVDDKTPLMWKFWEPGIPYDDAMGTFDLALFRSAEAYLIAAEAILKGAAPGDLGGAEVYYNTIVDRALGANAGADPLRAEEPANLASLSTVSYRANGNLDIDMVLDERARELMGEYCRWFDLKRTGRLIDRTTLMNPWTAALGQMEAKHYLRPIPQKEIDRSIPSISQNEGY</sequence>
<evidence type="ECO:0000256" key="4">
    <source>
        <dbReference type="ARBA" id="ARBA00023136"/>
    </source>
</evidence>
<dbReference type="KEGG" id="est:DN752_02480"/>
<name>A0A2Z4IDW4_9BACT</name>
<comment type="subcellular location">
    <subcellularLocation>
        <location evidence="1">Cell outer membrane</location>
    </subcellularLocation>
</comment>
<dbReference type="OrthoDB" id="906516at2"/>
<dbReference type="InterPro" id="IPR012944">
    <property type="entry name" value="SusD_RagB_dom"/>
</dbReference>
<dbReference type="InterPro" id="IPR011990">
    <property type="entry name" value="TPR-like_helical_dom_sf"/>
</dbReference>
<evidence type="ECO:0000256" key="5">
    <source>
        <dbReference type="ARBA" id="ARBA00023237"/>
    </source>
</evidence>
<evidence type="ECO:0000313" key="8">
    <source>
        <dbReference type="EMBL" id="AWW29094.1"/>
    </source>
</evidence>
<evidence type="ECO:0000256" key="3">
    <source>
        <dbReference type="ARBA" id="ARBA00022729"/>
    </source>
</evidence>
<proteinExistence type="inferred from homology"/>
<feature type="domain" description="RagB/SusD" evidence="6">
    <location>
        <begin position="456"/>
        <end position="613"/>
    </location>
</feature>
<dbReference type="PROSITE" id="PS51257">
    <property type="entry name" value="PROKAR_LIPOPROTEIN"/>
    <property type="match status" value="1"/>
</dbReference>
<comment type="similarity">
    <text evidence="2">Belongs to the SusD family.</text>
</comment>
<evidence type="ECO:0000256" key="1">
    <source>
        <dbReference type="ARBA" id="ARBA00004442"/>
    </source>
</evidence>
<dbReference type="Pfam" id="PF14322">
    <property type="entry name" value="SusD-like_3"/>
    <property type="match status" value="1"/>
</dbReference>
<evidence type="ECO:0000259" key="6">
    <source>
        <dbReference type="Pfam" id="PF07980"/>
    </source>
</evidence>
<protein>
    <submittedName>
        <fullName evidence="8">RagB/SusD family nutrient uptake outer membrane protein</fullName>
    </submittedName>
</protein>
<dbReference type="Proteomes" id="UP000248688">
    <property type="component" value="Chromosome"/>
</dbReference>
<feature type="domain" description="SusD-like N-terminal" evidence="7">
    <location>
        <begin position="24"/>
        <end position="224"/>
    </location>
</feature>
<keyword evidence="4" id="KW-0472">Membrane</keyword>
<keyword evidence="9" id="KW-1185">Reference proteome</keyword>
<keyword evidence="5" id="KW-0998">Cell outer membrane</keyword>
<dbReference type="InterPro" id="IPR033985">
    <property type="entry name" value="SusD-like_N"/>
</dbReference>
<evidence type="ECO:0000259" key="7">
    <source>
        <dbReference type="Pfam" id="PF14322"/>
    </source>
</evidence>
<dbReference type="AlphaFoldDB" id="A0A2Z4IDW4"/>
<gene>
    <name evidence="8" type="ORF">DN752_02480</name>
</gene>
<evidence type="ECO:0000256" key="2">
    <source>
        <dbReference type="ARBA" id="ARBA00006275"/>
    </source>
</evidence>
<dbReference type="Gene3D" id="1.25.40.390">
    <property type="match status" value="1"/>
</dbReference>
<evidence type="ECO:0000313" key="9">
    <source>
        <dbReference type="Proteomes" id="UP000248688"/>
    </source>
</evidence>
<organism evidence="8 9">
    <name type="scientific">Echinicola strongylocentroti</name>
    <dbReference type="NCBI Taxonomy" id="1795355"/>
    <lineage>
        <taxon>Bacteria</taxon>
        <taxon>Pseudomonadati</taxon>
        <taxon>Bacteroidota</taxon>
        <taxon>Cytophagia</taxon>
        <taxon>Cytophagales</taxon>
        <taxon>Cyclobacteriaceae</taxon>
        <taxon>Echinicola</taxon>
    </lineage>
</organism>
<accession>A0A2Z4IDW4</accession>
<dbReference type="RefSeq" id="WP_112782514.1">
    <property type="nucleotide sequence ID" value="NZ_CP030041.1"/>
</dbReference>
<dbReference type="GO" id="GO:0009279">
    <property type="term" value="C:cell outer membrane"/>
    <property type="evidence" value="ECO:0007669"/>
    <property type="project" value="UniProtKB-SubCell"/>
</dbReference>
<keyword evidence="3" id="KW-0732">Signal</keyword>
<dbReference type="SUPFAM" id="SSF48452">
    <property type="entry name" value="TPR-like"/>
    <property type="match status" value="1"/>
</dbReference>
<dbReference type="EMBL" id="CP030041">
    <property type="protein sequence ID" value="AWW29094.1"/>
    <property type="molecule type" value="Genomic_DNA"/>
</dbReference>